<dbReference type="InterPro" id="IPR050534">
    <property type="entry name" value="Coronavir_polyprotein_1ab"/>
</dbReference>
<keyword evidence="3" id="KW-0347">Helicase</keyword>
<reference evidence="6 7" key="1">
    <citation type="submission" date="2015-09" db="EMBL/GenBank/DDBJ databases">
        <title>Draft genome of the parasitic nematode Teladorsagia circumcincta isolate WARC Sus (inbred).</title>
        <authorList>
            <person name="Mitreva M."/>
        </authorList>
    </citation>
    <scope>NUCLEOTIDE SEQUENCE [LARGE SCALE GENOMIC DNA]</scope>
    <source>
        <strain evidence="6 7">S</strain>
    </source>
</reference>
<sequence length="815" mass="92812">MRLQDAVDFRKHSMDIIDQLKNGTYVPRENEDPETPSGSMPTTILPIRWHNTPVLYQVVSQEQGGAVILEAKDFFIFGPDRGELQCIVLDQFSTNIKSRTRGFSSQLVSVKDFVWVYSVEPTAEALDEPSSVLDRAREPRSTALDMHVPYFFRAREFVFVTPPTAPHRVFGLVLNTGDSHPYKVAFESVPDAVTVSFKAFEYSSRFLNEDDIVLAETRVNVSTAIRFSESPASVDDQMILCKLVRSIIPSHPQEGLLPLKIFDVPRDERDWIDDRIGRFSNYFKNPQQAHRKMTPLFNLGCSALLAIESMNDDKCTRRLTATVPSLTAFPVRFHFTLSLESESGWTANRSVFLWIIGAQSVERVSILRTKFDPEFGTLDVQLVSSARLHRTLMRAVHEAMWEEDGTIYVDICVKLARQHISRTMPVYPMLTKHKLFENITRNTECRGAQVLDAVYNNLSSYKLAEGRELLEKYLFTPENGLSMTAPEQKEYRMAEQEVSAITTKVVSLMFALRKPAIICMTTSALLNSTDKGGIFQDRLQECHTIIWDNASHIPEPEFVAITNRLYNARHVYIGDRHQLQPHIRCDRQSLPAVLGAQGMMDLLIEKRVPSISMMTTFRAHPVLNELPNELFYGGALNDGAYERDRCLFLDHVRCPNPDVPFLFVDIPDPTRHPLSELESNFNTREVDVCQTIVNSLLTKGIQPECLGIVTFYRGQRQLLEQFAKNRSVDLLTVGSFQSREKEIVILLTTRHDGGDKKFLDDSNRMAVALTRCSHGMFVLGSKRFLETLHNWRAIIRWAKSRQAVISKEALEQILA</sequence>
<dbReference type="SUPFAM" id="SSF52540">
    <property type="entry name" value="P-loop containing nucleoside triphosphate hydrolases"/>
    <property type="match status" value="1"/>
</dbReference>
<keyword evidence="2" id="KW-0378">Hydrolase</keyword>
<accession>A0A2G9V0S2</accession>
<dbReference type="Proteomes" id="UP000230423">
    <property type="component" value="Unassembled WGS sequence"/>
</dbReference>
<dbReference type="PANTHER" id="PTHR43788:SF16">
    <property type="entry name" value="HELICASE WITH ZINC FINGER 2"/>
    <property type="match status" value="1"/>
</dbReference>
<evidence type="ECO:0000256" key="1">
    <source>
        <dbReference type="ARBA" id="ARBA00022741"/>
    </source>
</evidence>
<evidence type="ECO:0000256" key="4">
    <source>
        <dbReference type="ARBA" id="ARBA00022840"/>
    </source>
</evidence>
<dbReference type="InterPro" id="IPR041679">
    <property type="entry name" value="DNA2/NAM7-like_C"/>
</dbReference>
<dbReference type="Gene3D" id="3.40.50.300">
    <property type="entry name" value="P-loop containing nucleotide triphosphate hydrolases"/>
    <property type="match status" value="2"/>
</dbReference>
<proteinExistence type="predicted"/>
<dbReference type="Pfam" id="PF13087">
    <property type="entry name" value="AAA_12"/>
    <property type="match status" value="1"/>
</dbReference>
<name>A0A2G9V0S2_TELCI</name>
<dbReference type="GO" id="GO:0016787">
    <property type="term" value="F:hydrolase activity"/>
    <property type="evidence" value="ECO:0007669"/>
    <property type="project" value="UniProtKB-KW"/>
</dbReference>
<dbReference type="EMBL" id="KZ345081">
    <property type="protein sequence ID" value="PIO76091.1"/>
    <property type="molecule type" value="Genomic_DNA"/>
</dbReference>
<dbReference type="OrthoDB" id="5870259at2759"/>
<evidence type="ECO:0000256" key="3">
    <source>
        <dbReference type="ARBA" id="ARBA00022806"/>
    </source>
</evidence>
<organism evidence="6 7">
    <name type="scientific">Teladorsagia circumcincta</name>
    <name type="common">Brown stomach worm</name>
    <name type="synonym">Ostertagia circumcincta</name>
    <dbReference type="NCBI Taxonomy" id="45464"/>
    <lineage>
        <taxon>Eukaryota</taxon>
        <taxon>Metazoa</taxon>
        <taxon>Ecdysozoa</taxon>
        <taxon>Nematoda</taxon>
        <taxon>Chromadorea</taxon>
        <taxon>Rhabditida</taxon>
        <taxon>Rhabditina</taxon>
        <taxon>Rhabditomorpha</taxon>
        <taxon>Strongyloidea</taxon>
        <taxon>Trichostrongylidae</taxon>
        <taxon>Teladorsagia</taxon>
    </lineage>
</organism>
<dbReference type="AlphaFoldDB" id="A0A2G9V0S2"/>
<keyword evidence="7" id="KW-1185">Reference proteome</keyword>
<evidence type="ECO:0000313" key="6">
    <source>
        <dbReference type="EMBL" id="PIO76091.1"/>
    </source>
</evidence>
<evidence type="ECO:0000313" key="7">
    <source>
        <dbReference type="Proteomes" id="UP000230423"/>
    </source>
</evidence>
<gene>
    <name evidence="6" type="ORF">TELCIR_01861</name>
</gene>
<dbReference type="CDD" id="cd18808">
    <property type="entry name" value="SF1_C_Upf1"/>
    <property type="match status" value="1"/>
</dbReference>
<dbReference type="GO" id="GO:0043139">
    <property type="term" value="F:5'-3' DNA helicase activity"/>
    <property type="evidence" value="ECO:0007669"/>
    <property type="project" value="TreeGrafter"/>
</dbReference>
<dbReference type="GO" id="GO:0005524">
    <property type="term" value="F:ATP binding"/>
    <property type="evidence" value="ECO:0007669"/>
    <property type="project" value="UniProtKB-KW"/>
</dbReference>
<evidence type="ECO:0000259" key="5">
    <source>
        <dbReference type="Pfam" id="PF13087"/>
    </source>
</evidence>
<protein>
    <recommendedName>
        <fullName evidence="5">DNA2/NAM7 helicase-like C-terminal domain-containing protein</fullName>
    </recommendedName>
</protein>
<keyword evidence="1" id="KW-0547">Nucleotide-binding</keyword>
<evidence type="ECO:0000256" key="2">
    <source>
        <dbReference type="ARBA" id="ARBA00022801"/>
    </source>
</evidence>
<feature type="domain" description="DNA2/NAM7 helicase-like C-terminal" evidence="5">
    <location>
        <begin position="599"/>
        <end position="782"/>
    </location>
</feature>
<dbReference type="InterPro" id="IPR027417">
    <property type="entry name" value="P-loop_NTPase"/>
</dbReference>
<keyword evidence="4" id="KW-0067">ATP-binding</keyword>
<dbReference type="PANTHER" id="PTHR43788">
    <property type="entry name" value="DNA2/NAM7 HELICASE FAMILY MEMBER"/>
    <property type="match status" value="1"/>
</dbReference>
<dbReference type="InterPro" id="IPR047187">
    <property type="entry name" value="SF1_C_Upf1"/>
</dbReference>